<gene>
    <name evidence="7" type="ORF">IDM36_04055</name>
</gene>
<dbReference type="EMBL" id="CP061801">
    <property type="protein sequence ID" value="QPK01327.1"/>
    <property type="molecule type" value="Genomic_DNA"/>
</dbReference>
<dbReference type="SUPFAM" id="SSF49401">
    <property type="entry name" value="Bacterial adhesins"/>
    <property type="match status" value="1"/>
</dbReference>
<accession>A0A7T0H1A7</accession>
<feature type="domain" description="Fimbrial-type adhesion" evidence="6">
    <location>
        <begin position="28"/>
        <end position="178"/>
    </location>
</feature>
<evidence type="ECO:0000256" key="2">
    <source>
        <dbReference type="ARBA" id="ARBA00006671"/>
    </source>
</evidence>
<dbReference type="GO" id="GO:0009289">
    <property type="term" value="C:pilus"/>
    <property type="evidence" value="ECO:0007669"/>
    <property type="project" value="UniProtKB-SubCell"/>
</dbReference>
<organism evidence="7">
    <name type="scientific">Enterobacter mori</name>
    <dbReference type="NCBI Taxonomy" id="539813"/>
    <lineage>
        <taxon>Bacteria</taxon>
        <taxon>Pseudomonadati</taxon>
        <taxon>Pseudomonadota</taxon>
        <taxon>Gammaproteobacteria</taxon>
        <taxon>Enterobacterales</taxon>
        <taxon>Enterobacteriaceae</taxon>
        <taxon>Enterobacter</taxon>
    </lineage>
</organism>
<comment type="similarity">
    <text evidence="2">Belongs to the fimbrial protein family.</text>
</comment>
<evidence type="ECO:0000256" key="5">
    <source>
        <dbReference type="SAM" id="SignalP"/>
    </source>
</evidence>
<evidence type="ECO:0000256" key="3">
    <source>
        <dbReference type="ARBA" id="ARBA00022729"/>
    </source>
</evidence>
<evidence type="ECO:0000256" key="4">
    <source>
        <dbReference type="ARBA" id="ARBA00023263"/>
    </source>
</evidence>
<dbReference type="GO" id="GO:0043709">
    <property type="term" value="P:cell adhesion involved in single-species biofilm formation"/>
    <property type="evidence" value="ECO:0007669"/>
    <property type="project" value="TreeGrafter"/>
</dbReference>
<reference evidence="7" key="1">
    <citation type="submission" date="2020-09" db="EMBL/GenBank/DDBJ databases">
        <title>First Report of a novel Colistin-Resistant species of Enterobacter cloacae complex Producing MCR-5 isolated from hospital sewage water.</title>
        <authorList>
            <person name="Zhou K."/>
        </authorList>
    </citation>
    <scope>NUCLEOTIDE SEQUENCE [LARGE SCALE GENOMIC DNA]</scope>
    <source>
        <strain evidence="7">HSW1412</strain>
    </source>
</reference>
<evidence type="ECO:0000256" key="1">
    <source>
        <dbReference type="ARBA" id="ARBA00004561"/>
    </source>
</evidence>
<dbReference type="InterPro" id="IPR036937">
    <property type="entry name" value="Adhesion_dom_fimbrial_sf"/>
</dbReference>
<sequence>MDIRLKLITVFFVVATGSVGTVQAANTITFTGDVSDATCQVDLDGGTTTVAMGTVSKTDLDTNSFSAAKDFKLKLTGCPTAEGSKTQAKITIDGDTDSTNSDYFKNQAEGATAATGVGIAIYEGSSGSSANIVKSHTEGSVIDISSGSAEMAYTVKMAKAGTVGKGTITSTVTYNVTYY</sequence>
<keyword evidence="4" id="KW-0281">Fimbrium</keyword>
<dbReference type="AlphaFoldDB" id="A0A7T0H1A7"/>
<keyword evidence="3 5" id="KW-0732">Signal</keyword>
<dbReference type="PANTHER" id="PTHR33420">
    <property type="entry name" value="FIMBRIAL SUBUNIT ELFA-RELATED"/>
    <property type="match status" value="1"/>
</dbReference>
<dbReference type="InterPro" id="IPR000259">
    <property type="entry name" value="Adhesion_dom_fimbrial"/>
</dbReference>
<dbReference type="InterPro" id="IPR008966">
    <property type="entry name" value="Adhesion_dom_sf"/>
</dbReference>
<name>A0A7T0H1A7_9ENTR</name>
<dbReference type="Gene3D" id="2.60.40.1090">
    <property type="entry name" value="Fimbrial-type adhesion domain"/>
    <property type="match status" value="1"/>
</dbReference>
<comment type="subcellular location">
    <subcellularLocation>
        <location evidence="1">Fimbrium</location>
    </subcellularLocation>
</comment>
<feature type="chain" id="PRO_5032442931" evidence="5">
    <location>
        <begin position="25"/>
        <end position="179"/>
    </location>
</feature>
<proteinExistence type="inferred from homology"/>
<evidence type="ECO:0000313" key="7">
    <source>
        <dbReference type="EMBL" id="QPK01327.1"/>
    </source>
</evidence>
<protein>
    <submittedName>
        <fullName evidence="7">Type 1 fimbrial protein</fullName>
    </submittedName>
</protein>
<dbReference type="InterPro" id="IPR050263">
    <property type="entry name" value="Bact_Fimbrial_Adh_Pro"/>
</dbReference>
<feature type="signal peptide" evidence="5">
    <location>
        <begin position="1"/>
        <end position="24"/>
    </location>
</feature>
<dbReference type="PANTHER" id="PTHR33420:SF3">
    <property type="entry name" value="FIMBRIAL SUBUNIT ELFA"/>
    <property type="match status" value="1"/>
</dbReference>
<dbReference type="Pfam" id="PF00419">
    <property type="entry name" value="Fimbrial"/>
    <property type="match status" value="1"/>
</dbReference>
<evidence type="ECO:0000259" key="6">
    <source>
        <dbReference type="Pfam" id="PF00419"/>
    </source>
</evidence>